<dbReference type="AlphaFoldDB" id="A0A645CJN7"/>
<proteinExistence type="predicted"/>
<reference evidence="1" key="1">
    <citation type="submission" date="2019-08" db="EMBL/GenBank/DDBJ databases">
        <authorList>
            <person name="Kucharzyk K."/>
            <person name="Murdoch R.W."/>
            <person name="Higgins S."/>
            <person name="Loffler F."/>
        </authorList>
    </citation>
    <scope>NUCLEOTIDE SEQUENCE</scope>
</reference>
<sequence>MISSEMPEVLGMCDRIYVMSQAKIVGEMDARDATQERIMSSILSVNKGA</sequence>
<organism evidence="1">
    <name type="scientific">bioreactor metagenome</name>
    <dbReference type="NCBI Taxonomy" id="1076179"/>
    <lineage>
        <taxon>unclassified sequences</taxon>
        <taxon>metagenomes</taxon>
        <taxon>ecological metagenomes</taxon>
    </lineage>
</organism>
<name>A0A645CJN7_9ZZZZ</name>
<evidence type="ECO:0008006" key="2">
    <source>
        <dbReference type="Google" id="ProtNLM"/>
    </source>
</evidence>
<comment type="caution">
    <text evidence="1">The sequence shown here is derived from an EMBL/GenBank/DDBJ whole genome shotgun (WGS) entry which is preliminary data.</text>
</comment>
<dbReference type="EMBL" id="VSSQ01027752">
    <property type="protein sequence ID" value="MPM77155.1"/>
    <property type="molecule type" value="Genomic_DNA"/>
</dbReference>
<evidence type="ECO:0000313" key="1">
    <source>
        <dbReference type="EMBL" id="MPM77155.1"/>
    </source>
</evidence>
<gene>
    <name evidence="1" type="ORF">SDC9_124155</name>
</gene>
<protein>
    <recommendedName>
        <fullName evidence="2">Galactose/methyl galactoside import ATP-binding protein MglA</fullName>
    </recommendedName>
</protein>
<accession>A0A645CJN7</accession>